<proteinExistence type="predicted"/>
<dbReference type="EMBL" id="CAJNJA010032686">
    <property type="protein sequence ID" value="CAE7669794.1"/>
    <property type="molecule type" value="Genomic_DNA"/>
</dbReference>
<dbReference type="Proteomes" id="UP000601435">
    <property type="component" value="Unassembled WGS sequence"/>
</dbReference>
<protein>
    <submittedName>
        <fullName evidence="1">Uncharacterized protein</fullName>
    </submittedName>
</protein>
<dbReference type="AlphaFoldDB" id="A0A812WFZ5"/>
<name>A0A812WFZ5_9DINO</name>
<sequence>MGVARKRFCQAALEVCFGQLEEITPVVDESRKVCLNEFGLGALYPVSEKRYRLWKIRVDSPSQSFQAFRPNSTWMYSVWLLPMSDFSDRLRRPAAARCGLGNAGPVAGFLDLTLQGLREQWQEAECQVGPEIRAELSPLRSAGAGTRTHHHLGNDLRGVRYRKQLLEADRCGSGSPIDLQEDRRLQLLTQNRSRIPCWYNRLEDQTQDARDEEATEAFCAAANTSTCSFQKTSQARYTLRLEAEPCTPQPVKGGAQKSQFLWALWCLET</sequence>
<organism evidence="1 2">
    <name type="scientific">Symbiodinium necroappetens</name>
    <dbReference type="NCBI Taxonomy" id="1628268"/>
    <lineage>
        <taxon>Eukaryota</taxon>
        <taxon>Sar</taxon>
        <taxon>Alveolata</taxon>
        <taxon>Dinophyceae</taxon>
        <taxon>Suessiales</taxon>
        <taxon>Symbiodiniaceae</taxon>
        <taxon>Symbiodinium</taxon>
    </lineage>
</organism>
<evidence type="ECO:0000313" key="2">
    <source>
        <dbReference type="Proteomes" id="UP000601435"/>
    </source>
</evidence>
<gene>
    <name evidence="1" type="ORF">SNEC2469_LOCUS19168</name>
</gene>
<evidence type="ECO:0000313" key="1">
    <source>
        <dbReference type="EMBL" id="CAE7669794.1"/>
    </source>
</evidence>
<reference evidence="1" key="1">
    <citation type="submission" date="2021-02" db="EMBL/GenBank/DDBJ databases">
        <authorList>
            <person name="Dougan E. K."/>
            <person name="Rhodes N."/>
            <person name="Thang M."/>
            <person name="Chan C."/>
        </authorList>
    </citation>
    <scope>NUCLEOTIDE SEQUENCE</scope>
</reference>
<dbReference type="OrthoDB" id="441137at2759"/>
<keyword evidence="2" id="KW-1185">Reference proteome</keyword>
<accession>A0A812WFZ5</accession>
<comment type="caution">
    <text evidence="1">The sequence shown here is derived from an EMBL/GenBank/DDBJ whole genome shotgun (WGS) entry which is preliminary data.</text>
</comment>